<feature type="region of interest" description="Disordered" evidence="1">
    <location>
        <begin position="277"/>
        <end position="313"/>
    </location>
</feature>
<dbReference type="EMBL" id="JAPEVA010000111">
    <property type="protein sequence ID" value="KAJ4399236.1"/>
    <property type="molecule type" value="Genomic_DNA"/>
</dbReference>
<evidence type="ECO:0000313" key="2">
    <source>
        <dbReference type="EMBL" id="KAJ4399236.1"/>
    </source>
</evidence>
<sequence length="313" mass="35981">MPGHKRNLPSLNGGGELVGGDGGDGSFEFWSPMERELLKQVMLTSRQCDRVMVLLADIMKQELLQGMWRQVLLPLIPSDELSANSPVLKLDEILFNANHEYTSTHWCYCATLRDGRQFAIAFSDRQLGWLHIVRDWKEYVLDRFHEVDEAEALFYMKNPDGPDANEITEDAKSVKSCWKERGVSVRKLGGVQAAHVSRYYPQSHWSTEAKQIWSDELPPYDVFTENMPEDWEPEHGLTDAQVERRQKRFECHLVRDDGGVGTLWKLWEEELEGVEEMKEKCKRKSESKLASNGKDVATPEEGAEGRKRKLGKR</sequence>
<keyword evidence="3" id="KW-1185">Reference proteome</keyword>
<comment type="caution">
    <text evidence="2">The sequence shown here is derived from an EMBL/GenBank/DDBJ whole genome shotgun (WGS) entry which is preliminary data.</text>
</comment>
<name>A0A9W8Z977_9PLEO</name>
<reference evidence="2" key="1">
    <citation type="submission" date="2022-10" db="EMBL/GenBank/DDBJ databases">
        <title>Tapping the CABI collections for fungal endophytes: first genome assemblies for Collariella, Neodidymelliopsis, Ascochyta clinopodiicola, Didymella pomorum, Didymosphaeria variabile, Neocosmospora piperis and Neocucurbitaria cava.</title>
        <authorList>
            <person name="Hill R."/>
        </authorList>
    </citation>
    <scope>NUCLEOTIDE SEQUENCE</scope>
    <source>
        <strain evidence="2">IMI 355091</strain>
    </source>
</reference>
<proteinExistence type="predicted"/>
<dbReference type="OrthoDB" id="3799276at2759"/>
<evidence type="ECO:0000256" key="1">
    <source>
        <dbReference type="SAM" id="MobiDB-lite"/>
    </source>
</evidence>
<dbReference type="Proteomes" id="UP001140510">
    <property type="component" value="Unassembled WGS sequence"/>
</dbReference>
<dbReference type="AlphaFoldDB" id="A0A9W8Z977"/>
<feature type="compositionally biased region" description="Basic and acidic residues" evidence="1">
    <location>
        <begin position="277"/>
        <end position="287"/>
    </location>
</feature>
<accession>A0A9W8Z977</accession>
<organism evidence="2 3">
    <name type="scientific">Didymella pomorum</name>
    <dbReference type="NCBI Taxonomy" id="749634"/>
    <lineage>
        <taxon>Eukaryota</taxon>
        <taxon>Fungi</taxon>
        <taxon>Dikarya</taxon>
        <taxon>Ascomycota</taxon>
        <taxon>Pezizomycotina</taxon>
        <taxon>Dothideomycetes</taxon>
        <taxon>Pleosporomycetidae</taxon>
        <taxon>Pleosporales</taxon>
        <taxon>Pleosporineae</taxon>
        <taxon>Didymellaceae</taxon>
        <taxon>Didymella</taxon>
    </lineage>
</organism>
<gene>
    <name evidence="2" type="ORF">N0V91_009609</name>
</gene>
<evidence type="ECO:0000313" key="3">
    <source>
        <dbReference type="Proteomes" id="UP001140510"/>
    </source>
</evidence>
<protein>
    <submittedName>
        <fullName evidence="2">Uncharacterized protein</fullName>
    </submittedName>
</protein>